<dbReference type="InterPro" id="IPR012505">
    <property type="entry name" value="YbbR"/>
</dbReference>
<sequence length="413" mass="46687">MKKVITRNIPLKIISFLIAVLCWVMIMNISDPYITSTIDNIEVKTINTETMEQHNKRYDVESGDIISIKVRGKRSIIDGLKNTDFEAVADFKEMSMVDAVPIHVSPKQSYKYNANEIEILEQTQMMTLTLEELDKQTFRVNVRQTGEAKAGYYVTELTANPNIIEISGSKRKIAKIKDVVVEVNVEQVSNSYQVTRKLIAYDENGYIIDSDKLDFETKEVTVDVTVLPTKTIPIQVSAVGTPAYGYKCTDVVWEPKTITIAGEQKDLNNIYWLKQEIDINGKKETFPEKRNIEAILEDTYHGVYTLVGESNTFDITVKIDQLGSKDIPIRMSDIQVRNLDSDYEVIFKTLGYVNVRVRGVSGSLSEVSALTIRPYIDLSNYGLGTHSVTVQYKANEGLTIQPVTISVEVVRRE</sequence>
<evidence type="ECO:0000313" key="2">
    <source>
        <dbReference type="EMBL" id="HCL04246.1"/>
    </source>
</evidence>
<dbReference type="InterPro" id="IPR053154">
    <property type="entry name" value="c-di-AMP_regulator"/>
</dbReference>
<dbReference type="Gene3D" id="2.170.120.30">
    <property type="match status" value="2"/>
</dbReference>
<comment type="caution">
    <text evidence="2">The sequence shown here is derived from an EMBL/GenBank/DDBJ whole genome shotgun (WGS) entry which is preliminary data.</text>
</comment>
<feature type="transmembrane region" description="Helical" evidence="1">
    <location>
        <begin position="9"/>
        <end position="29"/>
    </location>
</feature>
<organism evidence="2 3">
    <name type="scientific">Lachnoclostridium phytofermentans</name>
    <dbReference type="NCBI Taxonomy" id="66219"/>
    <lineage>
        <taxon>Bacteria</taxon>
        <taxon>Bacillati</taxon>
        <taxon>Bacillota</taxon>
        <taxon>Clostridia</taxon>
        <taxon>Lachnospirales</taxon>
        <taxon>Lachnospiraceae</taxon>
    </lineage>
</organism>
<evidence type="ECO:0000256" key="1">
    <source>
        <dbReference type="SAM" id="Phobius"/>
    </source>
</evidence>
<dbReference type="Gene3D" id="2.170.120.40">
    <property type="entry name" value="YbbR-like domain"/>
    <property type="match status" value="2"/>
</dbReference>
<accession>A0A3D2XBA5</accession>
<dbReference type="Pfam" id="PF07949">
    <property type="entry name" value="YbbR"/>
    <property type="match status" value="3"/>
</dbReference>
<dbReference type="PANTHER" id="PTHR37804">
    <property type="entry name" value="CDAA REGULATORY PROTEIN CDAR"/>
    <property type="match status" value="1"/>
</dbReference>
<proteinExistence type="predicted"/>
<dbReference type="PANTHER" id="PTHR37804:SF1">
    <property type="entry name" value="CDAA REGULATORY PROTEIN CDAR"/>
    <property type="match status" value="1"/>
</dbReference>
<protein>
    <recommendedName>
        <fullName evidence="4">YbbR family protein</fullName>
    </recommendedName>
</protein>
<dbReference type="Proteomes" id="UP000262969">
    <property type="component" value="Unassembled WGS sequence"/>
</dbReference>
<evidence type="ECO:0000313" key="3">
    <source>
        <dbReference type="Proteomes" id="UP000262969"/>
    </source>
</evidence>
<evidence type="ECO:0008006" key="4">
    <source>
        <dbReference type="Google" id="ProtNLM"/>
    </source>
</evidence>
<reference evidence="2 3" key="1">
    <citation type="journal article" date="2018" name="Nat. Biotechnol.">
        <title>A standardized bacterial taxonomy based on genome phylogeny substantially revises the tree of life.</title>
        <authorList>
            <person name="Parks D.H."/>
            <person name="Chuvochina M."/>
            <person name="Waite D.W."/>
            <person name="Rinke C."/>
            <person name="Skarshewski A."/>
            <person name="Chaumeil P.A."/>
            <person name="Hugenholtz P."/>
        </authorList>
    </citation>
    <scope>NUCLEOTIDE SEQUENCE [LARGE SCALE GENOMIC DNA]</scope>
    <source>
        <strain evidence="2">UBA11728</strain>
    </source>
</reference>
<dbReference type="EMBL" id="DPVV01000580">
    <property type="protein sequence ID" value="HCL04246.1"/>
    <property type="molecule type" value="Genomic_DNA"/>
</dbReference>
<name>A0A3D2XBA5_9FIRM</name>
<gene>
    <name evidence="2" type="ORF">DHW61_17870</name>
</gene>
<keyword evidence="1" id="KW-1133">Transmembrane helix</keyword>
<keyword evidence="1" id="KW-0472">Membrane</keyword>
<keyword evidence="1" id="KW-0812">Transmembrane</keyword>
<dbReference type="AlphaFoldDB" id="A0A3D2XBA5"/>